<dbReference type="EMBL" id="CAADFE010000012">
    <property type="protein sequence ID" value="VFJ67650.1"/>
    <property type="molecule type" value="Genomic_DNA"/>
</dbReference>
<name>A0A450TJP7_9GAMM</name>
<sequence length="122" mass="14093">MHPKELLLRCYAENKNDQWQAFCIDINIAAQGETFEEVHGKLISMVNGYIYDATVGEHREYADQLLNRKAPLGFRTKYLWYKALFVIGRLRSDTWKLFQEAMPLAPVCSINDADSQIQTAHV</sequence>
<protein>
    <recommendedName>
        <fullName evidence="2">DUF1902 domain-containing protein</fullName>
    </recommendedName>
</protein>
<proteinExistence type="predicted"/>
<evidence type="ECO:0000313" key="1">
    <source>
        <dbReference type="EMBL" id="VFJ67650.1"/>
    </source>
</evidence>
<organism evidence="1">
    <name type="scientific">Candidatus Kentrum sp. FW</name>
    <dbReference type="NCBI Taxonomy" id="2126338"/>
    <lineage>
        <taxon>Bacteria</taxon>
        <taxon>Pseudomonadati</taxon>
        <taxon>Pseudomonadota</taxon>
        <taxon>Gammaproteobacteria</taxon>
        <taxon>Candidatus Kentrum</taxon>
    </lineage>
</organism>
<accession>A0A450TJP7</accession>
<evidence type="ECO:0008006" key="2">
    <source>
        <dbReference type="Google" id="ProtNLM"/>
    </source>
</evidence>
<dbReference type="AlphaFoldDB" id="A0A450TJP7"/>
<reference evidence="1" key="1">
    <citation type="submission" date="2019-02" db="EMBL/GenBank/DDBJ databases">
        <authorList>
            <person name="Gruber-Vodicka R. H."/>
            <person name="Seah K. B. B."/>
        </authorList>
    </citation>
    <scope>NUCLEOTIDE SEQUENCE</scope>
    <source>
        <strain evidence="1">BECK_BZ131</strain>
    </source>
</reference>
<gene>
    <name evidence="1" type="ORF">BECKFW1821C_GA0114237_101242</name>
</gene>